<keyword evidence="2" id="KW-1003">Cell membrane</keyword>
<dbReference type="InterPro" id="IPR050445">
    <property type="entry name" value="Bact_polysacc_biosynth/exp"/>
</dbReference>
<dbReference type="PANTHER" id="PTHR32309">
    <property type="entry name" value="TYROSINE-PROTEIN KINASE"/>
    <property type="match status" value="1"/>
</dbReference>
<accession>A0A1T5P6M3</accession>
<dbReference type="EMBL" id="FUZZ01000003">
    <property type="protein sequence ID" value="SKD07919.1"/>
    <property type="molecule type" value="Genomic_DNA"/>
</dbReference>
<name>A0A1T5P6M3_9BACT</name>
<feature type="domain" description="Polysaccharide chain length determinant N-terminal" evidence="7">
    <location>
        <begin position="24"/>
        <end position="119"/>
    </location>
</feature>
<dbReference type="InterPro" id="IPR003856">
    <property type="entry name" value="LPS_length_determ_N"/>
</dbReference>
<evidence type="ECO:0000256" key="1">
    <source>
        <dbReference type="ARBA" id="ARBA00004651"/>
    </source>
</evidence>
<keyword evidence="9" id="KW-1185">Reference proteome</keyword>
<evidence type="ECO:0000256" key="6">
    <source>
        <dbReference type="SAM" id="Phobius"/>
    </source>
</evidence>
<gene>
    <name evidence="8" type="ORF">SAMN05660461_3874</name>
</gene>
<comment type="subcellular location">
    <subcellularLocation>
        <location evidence="1">Cell membrane</location>
        <topology evidence="1">Multi-pass membrane protein</topology>
    </subcellularLocation>
</comment>
<reference evidence="8 9" key="1">
    <citation type="submission" date="2017-02" db="EMBL/GenBank/DDBJ databases">
        <authorList>
            <person name="Peterson S.W."/>
        </authorList>
    </citation>
    <scope>NUCLEOTIDE SEQUENCE [LARGE SCALE GENOMIC DNA]</scope>
    <source>
        <strain evidence="8 9">DSM 18108</strain>
    </source>
</reference>
<dbReference type="AlphaFoldDB" id="A0A1T5P6M3"/>
<keyword evidence="5 6" id="KW-0472">Membrane</keyword>
<evidence type="ECO:0000256" key="5">
    <source>
        <dbReference type="ARBA" id="ARBA00023136"/>
    </source>
</evidence>
<dbReference type="GO" id="GO:0005886">
    <property type="term" value="C:plasma membrane"/>
    <property type="evidence" value="ECO:0007669"/>
    <property type="project" value="UniProtKB-SubCell"/>
</dbReference>
<evidence type="ECO:0000313" key="9">
    <source>
        <dbReference type="Proteomes" id="UP000190166"/>
    </source>
</evidence>
<dbReference type="STRING" id="393003.SAMN05660461_3874"/>
<evidence type="ECO:0000256" key="3">
    <source>
        <dbReference type="ARBA" id="ARBA00022692"/>
    </source>
</evidence>
<evidence type="ECO:0000256" key="2">
    <source>
        <dbReference type="ARBA" id="ARBA00022475"/>
    </source>
</evidence>
<feature type="transmembrane region" description="Helical" evidence="6">
    <location>
        <begin position="38"/>
        <end position="57"/>
    </location>
</feature>
<proteinExistence type="predicted"/>
<protein>
    <submittedName>
        <fullName evidence="8">Chain length determinant protein</fullName>
    </submittedName>
</protein>
<dbReference type="RefSeq" id="WP_079471157.1">
    <property type="nucleotide sequence ID" value="NZ_FUZZ01000003.1"/>
</dbReference>
<feature type="transmembrane region" description="Helical" evidence="6">
    <location>
        <begin position="334"/>
        <end position="355"/>
    </location>
</feature>
<sequence>MEPSKGNPHSEMQNNEISLKELIIKLQQLFKILWRKKLVIIIAVVIGGLLGLGASLLSDETYVAELTFVLEANNDSPFSAYASLAGQFGIDLGGKSESSIFEGDNIMEFLKSRLIVEKALLSPVAVSGEKVTLAECYIKFKKLRKKWAGRKDKFDVKYPVGQDRKAFSLAQDSILNVMQDDLVRHYLVIDKVDKKLSFIEVKLKSPMEEFSKGFTETLVREAIEFYTDTKTMRTKTNVQRLQTQADSLKLLLNRKTYDAAAIQDFNLNPAKVVAGVGAEIGMRDKMVLQAMYLEIAKNLEISKIAMERETPVIQIVDSPILPLVIEKLGKIKGIVIGGMLLGFIATMVVLLRSFWAEVMKGE</sequence>
<evidence type="ECO:0000256" key="4">
    <source>
        <dbReference type="ARBA" id="ARBA00022989"/>
    </source>
</evidence>
<dbReference type="Proteomes" id="UP000190166">
    <property type="component" value="Unassembled WGS sequence"/>
</dbReference>
<keyword evidence="3 6" id="KW-0812">Transmembrane</keyword>
<keyword evidence="4 6" id="KW-1133">Transmembrane helix</keyword>
<dbReference type="PANTHER" id="PTHR32309:SF31">
    <property type="entry name" value="CAPSULAR EXOPOLYSACCHARIDE FAMILY"/>
    <property type="match status" value="1"/>
</dbReference>
<organism evidence="8 9">
    <name type="scientific">Chitinophaga ginsengisegetis</name>
    <dbReference type="NCBI Taxonomy" id="393003"/>
    <lineage>
        <taxon>Bacteria</taxon>
        <taxon>Pseudomonadati</taxon>
        <taxon>Bacteroidota</taxon>
        <taxon>Chitinophagia</taxon>
        <taxon>Chitinophagales</taxon>
        <taxon>Chitinophagaceae</taxon>
        <taxon>Chitinophaga</taxon>
    </lineage>
</organism>
<evidence type="ECO:0000313" key="8">
    <source>
        <dbReference type="EMBL" id="SKD07919.1"/>
    </source>
</evidence>
<dbReference type="Pfam" id="PF02706">
    <property type="entry name" value="Wzz"/>
    <property type="match status" value="1"/>
</dbReference>
<evidence type="ECO:0000259" key="7">
    <source>
        <dbReference type="Pfam" id="PF02706"/>
    </source>
</evidence>